<dbReference type="InterPro" id="IPR020845">
    <property type="entry name" value="AMP-binding_CS"/>
</dbReference>
<dbReference type="Pfam" id="PF00501">
    <property type="entry name" value="AMP-binding"/>
    <property type="match status" value="1"/>
</dbReference>
<evidence type="ECO:0000259" key="3">
    <source>
        <dbReference type="Pfam" id="PF13193"/>
    </source>
</evidence>
<dbReference type="OrthoDB" id="9803968at2"/>
<feature type="domain" description="AMP-binding enzyme C-terminal" evidence="3">
    <location>
        <begin position="406"/>
        <end position="481"/>
    </location>
</feature>
<evidence type="ECO:0000313" key="4">
    <source>
        <dbReference type="EMBL" id="KAA5610062.1"/>
    </source>
</evidence>
<evidence type="ECO:0000259" key="2">
    <source>
        <dbReference type="Pfam" id="PF00501"/>
    </source>
</evidence>
<dbReference type="SUPFAM" id="SSF56801">
    <property type="entry name" value="Acetyl-CoA synthetase-like"/>
    <property type="match status" value="1"/>
</dbReference>
<dbReference type="Gene3D" id="3.30.300.30">
    <property type="match status" value="1"/>
</dbReference>
<organism evidence="4 5">
    <name type="scientific">Rhodovastum atsumiense</name>
    <dbReference type="NCBI Taxonomy" id="504468"/>
    <lineage>
        <taxon>Bacteria</taxon>
        <taxon>Pseudomonadati</taxon>
        <taxon>Pseudomonadota</taxon>
        <taxon>Alphaproteobacteria</taxon>
        <taxon>Acetobacterales</taxon>
        <taxon>Acetobacteraceae</taxon>
        <taxon>Rhodovastum</taxon>
    </lineage>
</organism>
<evidence type="ECO:0000256" key="1">
    <source>
        <dbReference type="ARBA" id="ARBA00006432"/>
    </source>
</evidence>
<dbReference type="GO" id="GO:0006631">
    <property type="term" value="P:fatty acid metabolic process"/>
    <property type="evidence" value="ECO:0007669"/>
    <property type="project" value="TreeGrafter"/>
</dbReference>
<dbReference type="PANTHER" id="PTHR43201">
    <property type="entry name" value="ACYL-COA SYNTHETASE"/>
    <property type="match status" value="1"/>
</dbReference>
<dbReference type="NCBIfam" id="NF005702">
    <property type="entry name" value="PRK07514.1"/>
    <property type="match status" value="1"/>
</dbReference>
<reference evidence="4 5" key="1">
    <citation type="submission" date="2019-09" db="EMBL/GenBank/DDBJ databases">
        <title>Genome sequence of Rhodovastum atsumiense, a diverse member of the Acetobacteraceae family of non-sulfur purple photosynthetic bacteria.</title>
        <authorList>
            <person name="Meyer T."/>
            <person name="Kyndt J."/>
        </authorList>
    </citation>
    <scope>NUCLEOTIDE SEQUENCE [LARGE SCALE GENOMIC DNA]</scope>
    <source>
        <strain evidence="4 5">DSM 21279</strain>
    </source>
</reference>
<dbReference type="Proteomes" id="UP000325255">
    <property type="component" value="Unassembled WGS sequence"/>
</dbReference>
<feature type="domain" description="AMP-dependent synthetase/ligase" evidence="2">
    <location>
        <begin position="10"/>
        <end position="355"/>
    </location>
</feature>
<evidence type="ECO:0000313" key="5">
    <source>
        <dbReference type="Proteomes" id="UP000325255"/>
    </source>
</evidence>
<protein>
    <submittedName>
        <fullName evidence="4">Malonyl-CoA synthase</fullName>
    </submittedName>
</protein>
<dbReference type="InterPro" id="IPR000873">
    <property type="entry name" value="AMP-dep_synth/lig_dom"/>
</dbReference>
<dbReference type="PANTHER" id="PTHR43201:SF8">
    <property type="entry name" value="ACYL-COA SYNTHETASE FAMILY MEMBER 3"/>
    <property type="match status" value="1"/>
</dbReference>
<comment type="similarity">
    <text evidence="1">Belongs to the ATP-dependent AMP-binding enzyme family.</text>
</comment>
<dbReference type="CDD" id="cd05941">
    <property type="entry name" value="MCS"/>
    <property type="match status" value="1"/>
</dbReference>
<keyword evidence="5" id="KW-1185">Reference proteome</keyword>
<accession>A0A5M6IP70</accession>
<dbReference type="InterPro" id="IPR042099">
    <property type="entry name" value="ANL_N_sf"/>
</dbReference>
<dbReference type="Pfam" id="PF13193">
    <property type="entry name" value="AMP-binding_C"/>
    <property type="match status" value="1"/>
</dbReference>
<dbReference type="EMBL" id="VWPK01000039">
    <property type="protein sequence ID" value="KAA5610062.1"/>
    <property type="molecule type" value="Genomic_DNA"/>
</dbReference>
<dbReference type="AlphaFoldDB" id="A0A5M6IP70"/>
<proteinExistence type="inferred from homology"/>
<dbReference type="GO" id="GO:0031956">
    <property type="term" value="F:medium-chain fatty acid-CoA ligase activity"/>
    <property type="evidence" value="ECO:0007669"/>
    <property type="project" value="TreeGrafter"/>
</dbReference>
<sequence>MASTAPARLLIDAPGARSVTYAQAEETTLRLATALRQMGLVPGDRVAVQVRKSPEAFLLYLACLRGGYVFVPLNTAYTLAELDYFLRDAEPGLFVCRPEQKAESEPLCKAAGVERLETLGIAADGSLFDFARDLKGDPACLFDGQPDTLAALLYTSGTTGRSKGAMLTHRNLASNAAALVEAWRFTGDDKVLHVLPIFHTHGLFIAGNTVLAAGAGMIFPDHSDPAHVIAEMKRATVFMGVPTHYTRLLASPALTRDATSSIRLFVSGSAPLRPETHREFEARTGHRILERYAMTETVVITSNPHDGERRPGAVGFPLPGVSVRLSDPASGAVLSGGEAVGMIEVAGPGRFVGYWRNPEKTAEDIREDGFFRTGDLGRIDEDGYLHIVGRAKDLIISGGYNVYPKEVESELDQLPGIREATVVGLPHPDFGEGVTAFVIPLPGAHPVEADLLSQLGKRLANYKQPKRILFVDEFPRNALGKIQKNVLRDTHRDLYEVRTRT</sequence>
<name>A0A5M6IP70_9PROT</name>
<dbReference type="InterPro" id="IPR025110">
    <property type="entry name" value="AMP-bd_C"/>
</dbReference>
<dbReference type="PROSITE" id="PS00455">
    <property type="entry name" value="AMP_BINDING"/>
    <property type="match status" value="1"/>
</dbReference>
<dbReference type="Gene3D" id="3.40.50.12780">
    <property type="entry name" value="N-terminal domain of ligase-like"/>
    <property type="match status" value="1"/>
</dbReference>
<comment type="caution">
    <text evidence="4">The sequence shown here is derived from an EMBL/GenBank/DDBJ whole genome shotgun (WGS) entry which is preliminary data.</text>
</comment>
<gene>
    <name evidence="4" type="ORF">F1189_21250</name>
</gene>
<dbReference type="InterPro" id="IPR045851">
    <property type="entry name" value="AMP-bd_C_sf"/>
</dbReference>